<gene>
    <name evidence="3" type="ORF">Q4535_06410</name>
</gene>
<feature type="domain" description="Amidase" evidence="2">
    <location>
        <begin position="41"/>
        <end position="460"/>
    </location>
</feature>
<dbReference type="InterPro" id="IPR023631">
    <property type="entry name" value="Amidase_dom"/>
</dbReference>
<dbReference type="InterPro" id="IPR036928">
    <property type="entry name" value="AS_sf"/>
</dbReference>
<dbReference type="PANTHER" id="PTHR11895">
    <property type="entry name" value="TRANSAMIDASE"/>
    <property type="match status" value="1"/>
</dbReference>
<dbReference type="GO" id="GO:0004040">
    <property type="term" value="F:amidase activity"/>
    <property type="evidence" value="ECO:0007669"/>
    <property type="project" value="UniProtKB-EC"/>
</dbReference>
<evidence type="ECO:0000259" key="2">
    <source>
        <dbReference type="Pfam" id="PF01425"/>
    </source>
</evidence>
<evidence type="ECO:0000256" key="1">
    <source>
        <dbReference type="ARBA" id="ARBA00009199"/>
    </source>
</evidence>
<evidence type="ECO:0000313" key="3">
    <source>
        <dbReference type="EMBL" id="MDO6671751.1"/>
    </source>
</evidence>
<sequence>MRDVEFPQHLSPHTAKDDLTALDAEQLARGYQCGEFDPLQVTRAVLDRIERLNPLVNAYVHVAHDTALKEARESTQRWQAGKPLSPLDGIPTSLKGLTDVAGMPARAGSLITPATPCQQDAPPVRRLREAGAILLGKTNTPEFGWKAVTDNLVHGTTSNAWNTELTPGGSSGGAATAAALNLGVLHQGGDSGGSIRIPAAFSGIFGFKPTFGWTPQWPPSKAAFLSSIGPMTRSPRDAAAMLNVIGRHDAQDPYANHGQPEDWGADIGKSLAGLRIAYSPCFGSVEVDPEIASLVERAAQRLSNLGADIVTVDPPVETSLETFRKIWFTASLGVWDDCDAQQREQLDPGLVENAMCAREWSSLDLFKALEERYRITQALEQFNQDFHLLLTPSVAVTPFALNHQVPPDSQMHDWEEWAPFSYPFNLSGQPAASVPCGFTSQGLPVGFQLAGGKHDDVRLLRAAAAYMDAYPTAHLAEPYRPR</sequence>
<evidence type="ECO:0000313" key="4">
    <source>
        <dbReference type="Proteomes" id="UP001170481"/>
    </source>
</evidence>
<organism evidence="3 4">
    <name type="scientific">Cobetia amphilecti</name>
    <dbReference type="NCBI Taxonomy" id="1055104"/>
    <lineage>
        <taxon>Bacteria</taxon>
        <taxon>Pseudomonadati</taxon>
        <taxon>Pseudomonadota</taxon>
        <taxon>Gammaproteobacteria</taxon>
        <taxon>Oceanospirillales</taxon>
        <taxon>Halomonadaceae</taxon>
        <taxon>Cobetia</taxon>
    </lineage>
</organism>
<dbReference type="SUPFAM" id="SSF75304">
    <property type="entry name" value="Amidase signature (AS) enzymes"/>
    <property type="match status" value="1"/>
</dbReference>
<dbReference type="NCBIfam" id="NF004815">
    <property type="entry name" value="PRK06169.1"/>
    <property type="match status" value="1"/>
</dbReference>
<dbReference type="InterPro" id="IPR000120">
    <property type="entry name" value="Amidase"/>
</dbReference>
<dbReference type="Proteomes" id="UP001170481">
    <property type="component" value="Unassembled WGS sequence"/>
</dbReference>
<keyword evidence="3" id="KW-0378">Hydrolase</keyword>
<accession>A0AAP4X0A0</accession>
<dbReference type="AlphaFoldDB" id="A0AAP4X0A0"/>
<reference evidence="3" key="1">
    <citation type="submission" date="2023-07" db="EMBL/GenBank/DDBJ databases">
        <title>Genome content predicts the carbon catabolic preferences of heterotrophic bacteria.</title>
        <authorList>
            <person name="Gralka M."/>
        </authorList>
    </citation>
    <scope>NUCLEOTIDE SEQUENCE</scope>
    <source>
        <strain evidence="3">C2R13</strain>
    </source>
</reference>
<dbReference type="RefSeq" id="WP_303593411.1">
    <property type="nucleotide sequence ID" value="NZ_JAUORK010000005.1"/>
</dbReference>
<protein>
    <submittedName>
        <fullName evidence="3">Amidase</fullName>
        <ecNumber evidence="3">3.5.1.4</ecNumber>
    </submittedName>
</protein>
<dbReference type="EC" id="3.5.1.4" evidence="3"/>
<name>A0AAP4X0A0_9GAMM</name>
<dbReference type="PANTHER" id="PTHR11895:SF7">
    <property type="entry name" value="GLUTAMYL-TRNA(GLN) AMIDOTRANSFERASE SUBUNIT A, MITOCHONDRIAL"/>
    <property type="match status" value="1"/>
</dbReference>
<comment type="caution">
    <text evidence="3">The sequence shown here is derived from an EMBL/GenBank/DDBJ whole genome shotgun (WGS) entry which is preliminary data.</text>
</comment>
<dbReference type="Pfam" id="PF01425">
    <property type="entry name" value="Amidase"/>
    <property type="match status" value="1"/>
</dbReference>
<dbReference type="Gene3D" id="3.90.1300.10">
    <property type="entry name" value="Amidase signature (AS) domain"/>
    <property type="match status" value="1"/>
</dbReference>
<dbReference type="EMBL" id="JAUORK010000005">
    <property type="protein sequence ID" value="MDO6671751.1"/>
    <property type="molecule type" value="Genomic_DNA"/>
</dbReference>
<comment type="similarity">
    <text evidence="1">Belongs to the amidase family.</text>
</comment>
<proteinExistence type="inferred from homology"/>